<dbReference type="Pfam" id="PF01636">
    <property type="entry name" value="APH"/>
    <property type="match status" value="1"/>
</dbReference>
<dbReference type="SUPFAM" id="SSF56112">
    <property type="entry name" value="Protein kinase-like (PK-like)"/>
    <property type="match status" value="1"/>
</dbReference>
<dbReference type="Gene3D" id="3.90.1200.10">
    <property type="match status" value="1"/>
</dbReference>
<sequence>MPLWSCDFGHCHRPAVRTIGDCVLCNRHLCSSHLRPDIHDCPRWEDADAYDPASRDAEERELTDLIKRVNTLALEARASHLRQGIPCSTPLLKYDRETRSAVMGGMNYHIEVRFEDGVVWIARIRRFNASSPPAALRDYIIQSEVATLMFLKHTNVPAPEVYDYALEGAPGNTVGVGYILMQKLPGKSLRWSIATPEQRNNVMSQMADIFIELHKHPFPLLGSLDSPGTSHIGAYARESLTNFAQSTMCTTGPFSCPKEYHVASITLILDLIIKDEIYSHRAVDAYLIHRFLLDLVPRVLPSTQSNTFYLKHADDKGDHILVDEKFTMTGIIDWEWAHTATADDAFNSPIGFLPVADFYNGKNSLGDDETIFAQLLEARGRQDLAQIVRNGRLQHRFAFCCGYDLADWDGFLGLFRGLREAVAVDEGLEWNEWKTVALDRYKDDSGLQLVLCKFLDGAPI</sequence>
<dbReference type="InterPro" id="IPR051678">
    <property type="entry name" value="AGP_Transferase"/>
</dbReference>
<dbReference type="PANTHER" id="PTHR21310">
    <property type="entry name" value="AMINOGLYCOSIDE PHOSPHOTRANSFERASE-RELATED-RELATED"/>
    <property type="match status" value="1"/>
</dbReference>
<organism evidence="2 3">
    <name type="scientific">Metarhizium anisopliae (strain ARSEF 549)</name>
    <dbReference type="NCBI Taxonomy" id="3151832"/>
    <lineage>
        <taxon>Eukaryota</taxon>
        <taxon>Fungi</taxon>
        <taxon>Dikarya</taxon>
        <taxon>Ascomycota</taxon>
        <taxon>Pezizomycotina</taxon>
        <taxon>Sordariomycetes</taxon>
        <taxon>Hypocreomycetidae</taxon>
        <taxon>Hypocreales</taxon>
        <taxon>Clavicipitaceae</taxon>
        <taxon>Metarhizium</taxon>
    </lineage>
</organism>
<dbReference type="InterPro" id="IPR035896">
    <property type="entry name" value="AN1-like_Znf"/>
</dbReference>
<evidence type="ECO:0000313" key="2">
    <source>
        <dbReference type="EMBL" id="KID66340.1"/>
    </source>
</evidence>
<dbReference type="VEuPathDB" id="FungiDB:MAN_04621"/>
<evidence type="ECO:0000259" key="1">
    <source>
        <dbReference type="Pfam" id="PF01636"/>
    </source>
</evidence>
<reference evidence="2 3" key="1">
    <citation type="journal article" date="2014" name="Proc. Natl. Acad. Sci. U.S.A.">
        <title>Trajectory and genomic determinants of fungal-pathogen speciation and host adaptation.</title>
        <authorList>
            <person name="Hu X."/>
            <person name="Xiao G."/>
            <person name="Zheng P."/>
            <person name="Shang Y."/>
            <person name="Su Y."/>
            <person name="Zhang X."/>
            <person name="Liu X."/>
            <person name="Zhan S."/>
            <person name="St Leger R.J."/>
            <person name="Wang C."/>
        </authorList>
    </citation>
    <scope>NUCLEOTIDE SEQUENCE [LARGE SCALE GENOMIC DNA]</scope>
    <source>
        <strain evidence="2 3">ARSEF 549</strain>
    </source>
</reference>
<dbReference type="SUPFAM" id="SSF118310">
    <property type="entry name" value="AN1-like Zinc finger"/>
    <property type="match status" value="1"/>
</dbReference>
<accession>A0A0B4EWM0</accession>
<dbReference type="EMBL" id="AZNF01000005">
    <property type="protein sequence ID" value="KID66340.1"/>
    <property type="molecule type" value="Genomic_DNA"/>
</dbReference>
<evidence type="ECO:0000313" key="3">
    <source>
        <dbReference type="Proteomes" id="UP000031186"/>
    </source>
</evidence>
<dbReference type="Proteomes" id="UP000031186">
    <property type="component" value="Unassembled WGS sequence"/>
</dbReference>
<dbReference type="Gene3D" id="4.10.1110.10">
    <property type="entry name" value="AN1-like Zinc finger"/>
    <property type="match status" value="1"/>
</dbReference>
<dbReference type="InterPro" id="IPR011009">
    <property type="entry name" value="Kinase-like_dom_sf"/>
</dbReference>
<gene>
    <name evidence="2" type="ORF">MAN_04621</name>
</gene>
<comment type="caution">
    <text evidence="2">The sequence shown here is derived from an EMBL/GenBank/DDBJ whole genome shotgun (WGS) entry which is preliminary data.</text>
</comment>
<feature type="non-terminal residue" evidence="2">
    <location>
        <position position="1"/>
    </location>
</feature>
<feature type="domain" description="Aminoglycoside phosphotransferase" evidence="1">
    <location>
        <begin position="141"/>
        <end position="338"/>
    </location>
</feature>
<dbReference type="PANTHER" id="PTHR21310:SF15">
    <property type="entry name" value="AMINOGLYCOSIDE PHOSPHOTRANSFERASE DOMAIN-CONTAINING PROTEIN"/>
    <property type="match status" value="1"/>
</dbReference>
<protein>
    <submittedName>
        <fullName evidence="2">Protein kinase-like domain protein</fullName>
    </submittedName>
</protein>
<dbReference type="AlphaFoldDB" id="A0A0B4EWM0"/>
<name>A0A0B4EWM0_METAF</name>
<keyword evidence="3" id="KW-1185">Reference proteome</keyword>
<dbReference type="OrthoDB" id="5327538at2759"/>
<dbReference type="InterPro" id="IPR002575">
    <property type="entry name" value="Aminoglycoside_PTrfase"/>
</dbReference>
<proteinExistence type="predicted"/>
<dbReference type="HOGENOM" id="CLU_043196_0_0_1"/>